<accession>A0ABT2SJS7</accession>
<gene>
    <name evidence="6" type="ORF">OCV47_05265</name>
</gene>
<sequence>MEVTVIIPNWNGKEYISQCLDSLKDQSVGQVPVIVVDNASEDGSRECVAEQYPWVKLISLEQNYGFCRAVNEGIRAAQTKYVILLNNDIRADRDFVRYLLLRAGKNEKLFSCQAKMLQMDHPDRIDNAGDQYCALGWAYTRGKDCPADKFSEPAKIFSACGGAVLYRREVFDQIGLFDEAHFAYLEDVDVGYRAQICGYENWYEPQAVVYHKGSAATGSRHNTFKVSHASRNNIYLIYKNMARWQILINLPFLFAGCLIKTLYFIPKGLGHIYLAGLWKGVLLSRKGEKFTLVPENFDRCCKIQLTLWQNTFGLLRKNK</sequence>
<dbReference type="Proteomes" id="UP001652338">
    <property type="component" value="Unassembled WGS sequence"/>
</dbReference>
<dbReference type="CDD" id="cd04186">
    <property type="entry name" value="GT_2_like_c"/>
    <property type="match status" value="1"/>
</dbReference>
<dbReference type="Pfam" id="PF00535">
    <property type="entry name" value="Glycos_transf_2"/>
    <property type="match status" value="1"/>
</dbReference>
<keyword evidence="4" id="KW-0808">Transferase</keyword>
<evidence type="ECO:0000313" key="6">
    <source>
        <dbReference type="EMBL" id="MCU6724764.1"/>
    </source>
</evidence>
<reference evidence="6 7" key="1">
    <citation type="journal article" date="2021" name="ISME Commun">
        <title>Automated analysis of genomic sequences facilitates high-throughput and comprehensive description of bacteria.</title>
        <authorList>
            <person name="Hitch T.C.A."/>
        </authorList>
    </citation>
    <scope>NUCLEOTIDE SEQUENCE [LARGE SCALE GENOMIC DNA]</scope>
    <source>
        <strain evidence="6 7">Sanger_29</strain>
    </source>
</reference>
<organism evidence="6 7">
    <name type="scientific">Muricoprocola aceti</name>
    <dbReference type="NCBI Taxonomy" id="2981772"/>
    <lineage>
        <taxon>Bacteria</taxon>
        <taxon>Bacillati</taxon>
        <taxon>Bacillota</taxon>
        <taxon>Clostridia</taxon>
        <taxon>Lachnospirales</taxon>
        <taxon>Lachnospiraceae</taxon>
        <taxon>Muricoprocola</taxon>
    </lineage>
</organism>
<keyword evidence="7" id="KW-1185">Reference proteome</keyword>
<evidence type="ECO:0000259" key="5">
    <source>
        <dbReference type="Pfam" id="PF00535"/>
    </source>
</evidence>
<dbReference type="EMBL" id="JAOQKE010000004">
    <property type="protein sequence ID" value="MCU6724764.1"/>
    <property type="molecule type" value="Genomic_DNA"/>
</dbReference>
<protein>
    <submittedName>
        <fullName evidence="6">Glycosyltransferase family 2 protein</fullName>
    </submittedName>
</protein>
<dbReference type="InterPro" id="IPR029044">
    <property type="entry name" value="Nucleotide-diphossugar_trans"/>
</dbReference>
<evidence type="ECO:0000256" key="4">
    <source>
        <dbReference type="ARBA" id="ARBA00022679"/>
    </source>
</evidence>
<dbReference type="InterPro" id="IPR001173">
    <property type="entry name" value="Glyco_trans_2-like"/>
</dbReference>
<feature type="domain" description="Glycosyltransferase 2-like" evidence="5">
    <location>
        <begin position="4"/>
        <end position="174"/>
    </location>
</feature>
<proteinExistence type="inferred from homology"/>
<comment type="similarity">
    <text evidence="2">Belongs to the glycosyltransferase 2 family.</text>
</comment>
<dbReference type="SUPFAM" id="SSF53448">
    <property type="entry name" value="Nucleotide-diphospho-sugar transferases"/>
    <property type="match status" value="1"/>
</dbReference>
<evidence type="ECO:0000313" key="7">
    <source>
        <dbReference type="Proteomes" id="UP001652338"/>
    </source>
</evidence>
<dbReference type="PANTHER" id="PTHR43179">
    <property type="entry name" value="RHAMNOSYLTRANSFERASE WBBL"/>
    <property type="match status" value="1"/>
</dbReference>
<comment type="pathway">
    <text evidence="1">Cell wall biogenesis; cell wall polysaccharide biosynthesis.</text>
</comment>
<evidence type="ECO:0000256" key="3">
    <source>
        <dbReference type="ARBA" id="ARBA00022676"/>
    </source>
</evidence>
<name>A0ABT2SJS7_9FIRM</name>
<evidence type="ECO:0000256" key="2">
    <source>
        <dbReference type="ARBA" id="ARBA00006739"/>
    </source>
</evidence>
<dbReference type="PANTHER" id="PTHR43179:SF12">
    <property type="entry name" value="GALACTOFURANOSYLTRANSFERASE GLFT2"/>
    <property type="match status" value="1"/>
</dbReference>
<keyword evidence="3" id="KW-0328">Glycosyltransferase</keyword>
<comment type="caution">
    <text evidence="6">The sequence shown here is derived from an EMBL/GenBank/DDBJ whole genome shotgun (WGS) entry which is preliminary data.</text>
</comment>
<dbReference type="RefSeq" id="WP_117447812.1">
    <property type="nucleotide sequence ID" value="NZ_JAOQKE010000004.1"/>
</dbReference>
<dbReference type="Gene3D" id="3.90.550.10">
    <property type="entry name" value="Spore Coat Polysaccharide Biosynthesis Protein SpsA, Chain A"/>
    <property type="match status" value="1"/>
</dbReference>
<evidence type="ECO:0000256" key="1">
    <source>
        <dbReference type="ARBA" id="ARBA00004776"/>
    </source>
</evidence>